<dbReference type="Pfam" id="PF00126">
    <property type="entry name" value="HTH_1"/>
    <property type="match status" value="1"/>
</dbReference>
<dbReference type="InterPro" id="IPR036388">
    <property type="entry name" value="WH-like_DNA-bd_sf"/>
</dbReference>
<comment type="similarity">
    <text evidence="1">Belongs to the LysR transcriptional regulatory family.</text>
</comment>
<dbReference type="SUPFAM" id="SSF46785">
    <property type="entry name" value="Winged helix' DNA-binding domain"/>
    <property type="match status" value="1"/>
</dbReference>
<dbReference type="Gene3D" id="1.10.10.10">
    <property type="entry name" value="Winged helix-like DNA-binding domain superfamily/Winged helix DNA-binding domain"/>
    <property type="match status" value="1"/>
</dbReference>
<protein>
    <submittedName>
        <fullName evidence="6">Pca operon transcription factor PcaQ</fullName>
    </submittedName>
</protein>
<evidence type="ECO:0000256" key="1">
    <source>
        <dbReference type="ARBA" id="ARBA00009437"/>
    </source>
</evidence>
<dbReference type="GO" id="GO:0003677">
    <property type="term" value="F:DNA binding"/>
    <property type="evidence" value="ECO:0007669"/>
    <property type="project" value="UniProtKB-KW"/>
</dbReference>
<evidence type="ECO:0000313" key="6">
    <source>
        <dbReference type="EMBL" id="GGO85905.1"/>
    </source>
</evidence>
<keyword evidence="4" id="KW-0804">Transcription</keyword>
<dbReference type="PRINTS" id="PR00039">
    <property type="entry name" value="HTHLYSR"/>
</dbReference>
<dbReference type="Proteomes" id="UP000599578">
    <property type="component" value="Unassembled WGS sequence"/>
</dbReference>
<proteinExistence type="inferred from homology"/>
<dbReference type="Gene3D" id="3.40.190.10">
    <property type="entry name" value="Periplasmic binding protein-like II"/>
    <property type="match status" value="2"/>
</dbReference>
<evidence type="ECO:0000256" key="2">
    <source>
        <dbReference type="ARBA" id="ARBA00023015"/>
    </source>
</evidence>
<dbReference type="InterPro" id="IPR000847">
    <property type="entry name" value="LysR_HTH_N"/>
</dbReference>
<keyword evidence="2" id="KW-0805">Transcription regulation</keyword>
<dbReference type="PANTHER" id="PTHR30419">
    <property type="entry name" value="HTH-TYPE TRANSCRIPTIONAL REGULATOR YBHD"/>
    <property type="match status" value="1"/>
</dbReference>
<dbReference type="FunFam" id="1.10.10.10:FF:000001">
    <property type="entry name" value="LysR family transcriptional regulator"/>
    <property type="match status" value="1"/>
</dbReference>
<dbReference type="AlphaFoldDB" id="A0A918DW13"/>
<dbReference type="GO" id="GO:0019619">
    <property type="term" value="P:3,4-dihydroxybenzoate catabolic process"/>
    <property type="evidence" value="ECO:0007669"/>
    <property type="project" value="InterPro"/>
</dbReference>
<gene>
    <name evidence="6" type="ORF">GCM10011348_35540</name>
</gene>
<feature type="domain" description="HTH lysR-type" evidence="5">
    <location>
        <begin position="6"/>
        <end position="63"/>
    </location>
</feature>
<sequence length="307" mass="33216">MLENRIKYRHLQCFLEVARQGSVGRAADMLALTQPAVSKKLKELEEMLGVRLLERSKKGVELTQFGEVFLKYASASVAALREGADSIAQARQKGKTRLSVGVLPTVATSIMPHAVKSLYDSDLGVTLNLVSGPNSQLLNQLRVGALDLVVGRLGAVDLMSGLAFQYLFSERVAFVVRNRHPLARDGALNIAAISDYTMLRPSPESAVAPAIERLLLALGTATPKDSVETISDSFGKEYIRQTDAIWLISRGVVAHELSTGEFVELPIDTVDTQGPVGLTTRADATPTPMLQLLMNAIREAADHHGMS</sequence>
<dbReference type="InterPro" id="IPR050950">
    <property type="entry name" value="HTH-type_LysR_regulators"/>
</dbReference>
<evidence type="ECO:0000256" key="3">
    <source>
        <dbReference type="ARBA" id="ARBA00023125"/>
    </source>
</evidence>
<dbReference type="GO" id="GO:0003700">
    <property type="term" value="F:DNA-binding transcription factor activity"/>
    <property type="evidence" value="ECO:0007669"/>
    <property type="project" value="InterPro"/>
</dbReference>
<dbReference type="InterPro" id="IPR036390">
    <property type="entry name" value="WH_DNA-bd_sf"/>
</dbReference>
<dbReference type="SUPFAM" id="SSF53850">
    <property type="entry name" value="Periplasmic binding protein-like II"/>
    <property type="match status" value="1"/>
</dbReference>
<evidence type="ECO:0000256" key="4">
    <source>
        <dbReference type="ARBA" id="ARBA00023163"/>
    </source>
</evidence>
<name>A0A918DW13_9GAMM</name>
<keyword evidence="7" id="KW-1185">Reference proteome</keyword>
<dbReference type="RefSeq" id="WP_188861946.1">
    <property type="nucleotide sequence ID" value="NZ_BMLT01000009.1"/>
</dbReference>
<evidence type="ECO:0000259" key="5">
    <source>
        <dbReference type="PROSITE" id="PS50931"/>
    </source>
</evidence>
<dbReference type="InterPro" id="IPR005119">
    <property type="entry name" value="LysR_subst-bd"/>
</dbReference>
<dbReference type="PROSITE" id="PS50931">
    <property type="entry name" value="HTH_LYSR"/>
    <property type="match status" value="1"/>
</dbReference>
<dbReference type="NCBIfam" id="TIGR02424">
    <property type="entry name" value="TF_pcaQ"/>
    <property type="match status" value="1"/>
</dbReference>
<dbReference type="PANTHER" id="PTHR30419:SF8">
    <property type="entry name" value="NITROGEN ASSIMILATION TRANSCRIPTIONAL ACTIVATOR-RELATED"/>
    <property type="match status" value="1"/>
</dbReference>
<dbReference type="Pfam" id="PF03466">
    <property type="entry name" value="LysR_substrate"/>
    <property type="match status" value="1"/>
</dbReference>
<dbReference type="InterPro" id="IPR012787">
    <property type="entry name" value="TF_PcaQ"/>
</dbReference>
<accession>A0A918DW13</accession>
<organism evidence="6 7">
    <name type="scientific">Marinobacterium nitratireducens</name>
    <dbReference type="NCBI Taxonomy" id="518897"/>
    <lineage>
        <taxon>Bacteria</taxon>
        <taxon>Pseudomonadati</taxon>
        <taxon>Pseudomonadota</taxon>
        <taxon>Gammaproteobacteria</taxon>
        <taxon>Oceanospirillales</taxon>
        <taxon>Oceanospirillaceae</taxon>
        <taxon>Marinobacterium</taxon>
    </lineage>
</organism>
<dbReference type="GO" id="GO:0005829">
    <property type="term" value="C:cytosol"/>
    <property type="evidence" value="ECO:0007669"/>
    <property type="project" value="TreeGrafter"/>
</dbReference>
<dbReference type="EMBL" id="BMLT01000009">
    <property type="protein sequence ID" value="GGO85905.1"/>
    <property type="molecule type" value="Genomic_DNA"/>
</dbReference>
<comment type="caution">
    <text evidence="6">The sequence shown here is derived from an EMBL/GenBank/DDBJ whole genome shotgun (WGS) entry which is preliminary data.</text>
</comment>
<dbReference type="GO" id="GO:0045893">
    <property type="term" value="P:positive regulation of DNA-templated transcription"/>
    <property type="evidence" value="ECO:0007669"/>
    <property type="project" value="InterPro"/>
</dbReference>
<evidence type="ECO:0000313" key="7">
    <source>
        <dbReference type="Proteomes" id="UP000599578"/>
    </source>
</evidence>
<keyword evidence="3" id="KW-0238">DNA-binding</keyword>
<reference evidence="6 7" key="1">
    <citation type="journal article" date="2014" name="Int. J. Syst. Evol. Microbiol.">
        <title>Complete genome sequence of Corynebacterium casei LMG S-19264T (=DSM 44701T), isolated from a smear-ripened cheese.</title>
        <authorList>
            <consortium name="US DOE Joint Genome Institute (JGI-PGF)"/>
            <person name="Walter F."/>
            <person name="Albersmeier A."/>
            <person name="Kalinowski J."/>
            <person name="Ruckert C."/>
        </authorList>
    </citation>
    <scope>NUCLEOTIDE SEQUENCE [LARGE SCALE GENOMIC DNA]</scope>
    <source>
        <strain evidence="6 7">CGMCC 1.7286</strain>
    </source>
</reference>